<proteinExistence type="predicted"/>
<feature type="transmembrane region" description="Helical" evidence="1">
    <location>
        <begin position="30"/>
        <end position="47"/>
    </location>
</feature>
<evidence type="ECO:0000313" key="2">
    <source>
        <dbReference type="EMBL" id="WTT17786.1"/>
    </source>
</evidence>
<protein>
    <submittedName>
        <fullName evidence="2">Uncharacterized protein</fullName>
    </submittedName>
</protein>
<gene>
    <name evidence="2" type="ORF">OHA22_20695</name>
</gene>
<dbReference type="AlphaFoldDB" id="A0AAU1ZZE0"/>
<reference evidence="2" key="1">
    <citation type="submission" date="2022-10" db="EMBL/GenBank/DDBJ databases">
        <title>The complete genomes of actinobacterial strains from the NBC collection.</title>
        <authorList>
            <person name="Joergensen T.S."/>
            <person name="Alvarez Arevalo M."/>
            <person name="Sterndorff E.B."/>
            <person name="Faurdal D."/>
            <person name="Vuksanovic O."/>
            <person name="Mourched A.-S."/>
            <person name="Charusanti P."/>
            <person name="Shaw S."/>
            <person name="Blin K."/>
            <person name="Weber T."/>
        </authorList>
    </citation>
    <scope>NUCLEOTIDE SEQUENCE</scope>
    <source>
        <strain evidence="2">NBC_00093</strain>
    </source>
</reference>
<evidence type="ECO:0000256" key="1">
    <source>
        <dbReference type="SAM" id="Phobius"/>
    </source>
</evidence>
<accession>A0AAU1ZZE0</accession>
<name>A0AAU1ZZE0_9ACTN</name>
<keyword evidence="1" id="KW-1133">Transmembrane helix</keyword>
<keyword evidence="1" id="KW-0472">Membrane</keyword>
<organism evidence="2">
    <name type="scientific">Streptomyces sp. NBC_00093</name>
    <dbReference type="NCBI Taxonomy" id="2975649"/>
    <lineage>
        <taxon>Bacteria</taxon>
        <taxon>Bacillati</taxon>
        <taxon>Actinomycetota</taxon>
        <taxon>Actinomycetes</taxon>
        <taxon>Kitasatosporales</taxon>
        <taxon>Streptomycetaceae</taxon>
        <taxon>Streptomyces</taxon>
    </lineage>
</organism>
<sequence>MRTFVPLLAGWVLTFLTGLGLTVDSGTVAGGITIAVAAAYYVVFRVAERVAEQLRVPWLRTAAGLALGYARPPRYTPTDDVEALIRASRT</sequence>
<dbReference type="EMBL" id="CP108222">
    <property type="protein sequence ID" value="WTT17786.1"/>
    <property type="molecule type" value="Genomic_DNA"/>
</dbReference>
<keyword evidence="1" id="KW-0812">Transmembrane</keyword>